<dbReference type="EMBL" id="JAUIZM010000004">
    <property type="protein sequence ID" value="KAK1390144.1"/>
    <property type="molecule type" value="Genomic_DNA"/>
</dbReference>
<keyword evidence="3" id="KW-1185">Reference proteome</keyword>
<accession>A0AAD8IQB0</accession>
<dbReference type="AlphaFoldDB" id="A0AAD8IQB0"/>
<proteinExistence type="predicted"/>
<organism evidence="2 3">
    <name type="scientific">Heracleum sosnowskyi</name>
    <dbReference type="NCBI Taxonomy" id="360622"/>
    <lineage>
        <taxon>Eukaryota</taxon>
        <taxon>Viridiplantae</taxon>
        <taxon>Streptophyta</taxon>
        <taxon>Embryophyta</taxon>
        <taxon>Tracheophyta</taxon>
        <taxon>Spermatophyta</taxon>
        <taxon>Magnoliopsida</taxon>
        <taxon>eudicotyledons</taxon>
        <taxon>Gunneridae</taxon>
        <taxon>Pentapetalae</taxon>
        <taxon>asterids</taxon>
        <taxon>campanulids</taxon>
        <taxon>Apiales</taxon>
        <taxon>Apiaceae</taxon>
        <taxon>Apioideae</taxon>
        <taxon>apioid superclade</taxon>
        <taxon>Tordylieae</taxon>
        <taxon>Tordyliinae</taxon>
        <taxon>Heracleum</taxon>
    </lineage>
</organism>
<gene>
    <name evidence="2" type="ORF">POM88_018322</name>
</gene>
<evidence type="ECO:0000313" key="2">
    <source>
        <dbReference type="EMBL" id="KAK1390144.1"/>
    </source>
</evidence>
<evidence type="ECO:0000256" key="1">
    <source>
        <dbReference type="SAM" id="MobiDB-lite"/>
    </source>
</evidence>
<reference evidence="2" key="1">
    <citation type="submission" date="2023-02" db="EMBL/GenBank/DDBJ databases">
        <title>Genome of toxic invasive species Heracleum sosnowskyi carries increased number of genes despite the absence of recent whole-genome duplications.</title>
        <authorList>
            <person name="Schelkunov M."/>
            <person name="Shtratnikova V."/>
            <person name="Makarenko M."/>
            <person name="Klepikova A."/>
            <person name="Omelchenko D."/>
            <person name="Novikova G."/>
            <person name="Obukhova E."/>
            <person name="Bogdanov V."/>
            <person name="Penin A."/>
            <person name="Logacheva M."/>
        </authorList>
    </citation>
    <scope>NUCLEOTIDE SEQUENCE</scope>
    <source>
        <strain evidence="2">Hsosn_3</strain>
        <tissue evidence="2">Leaf</tissue>
    </source>
</reference>
<evidence type="ECO:0000313" key="3">
    <source>
        <dbReference type="Proteomes" id="UP001237642"/>
    </source>
</evidence>
<protein>
    <submittedName>
        <fullName evidence="2">Uncharacterized protein</fullName>
    </submittedName>
</protein>
<feature type="region of interest" description="Disordered" evidence="1">
    <location>
        <begin position="1"/>
        <end position="91"/>
    </location>
</feature>
<comment type="caution">
    <text evidence="2">The sequence shown here is derived from an EMBL/GenBank/DDBJ whole genome shotgun (WGS) entry which is preliminary data.</text>
</comment>
<dbReference type="Proteomes" id="UP001237642">
    <property type="component" value="Unassembled WGS sequence"/>
</dbReference>
<sequence>MNEAQGSKNHIKKKEKSLRKEGEDKVEEETSMSKDNQVNLQQMSKNQRRNEKETRKRAEAFARLKVEEETSKNKDDEEREDEHPKGKVKQVEYKDNNKEFKVHNFKVPFFVSLSEKSKDGNFLGTTATDSIVLDKTFVCATKFQSENFSKLQSLCASNKRLLSVDNTSLVICERADGFDEFFAKEFKRIQQPLSKGFWWKHIEHKF</sequence>
<reference evidence="2" key="2">
    <citation type="submission" date="2023-05" db="EMBL/GenBank/DDBJ databases">
        <authorList>
            <person name="Schelkunov M.I."/>
        </authorList>
    </citation>
    <scope>NUCLEOTIDE SEQUENCE</scope>
    <source>
        <strain evidence="2">Hsosn_3</strain>
        <tissue evidence="2">Leaf</tissue>
    </source>
</reference>
<feature type="compositionally biased region" description="Basic and acidic residues" evidence="1">
    <location>
        <begin position="48"/>
        <end position="91"/>
    </location>
</feature>
<name>A0AAD8IQB0_9APIA</name>
<feature type="compositionally biased region" description="Polar residues" evidence="1">
    <location>
        <begin position="33"/>
        <end position="45"/>
    </location>
</feature>